<dbReference type="EMBL" id="GGEC01058887">
    <property type="protein sequence ID" value="MBX39371.1"/>
    <property type="molecule type" value="Transcribed_RNA"/>
</dbReference>
<organism evidence="1">
    <name type="scientific">Rhizophora mucronata</name>
    <name type="common">Asiatic mangrove</name>
    <dbReference type="NCBI Taxonomy" id="61149"/>
    <lineage>
        <taxon>Eukaryota</taxon>
        <taxon>Viridiplantae</taxon>
        <taxon>Streptophyta</taxon>
        <taxon>Embryophyta</taxon>
        <taxon>Tracheophyta</taxon>
        <taxon>Spermatophyta</taxon>
        <taxon>Magnoliopsida</taxon>
        <taxon>eudicotyledons</taxon>
        <taxon>Gunneridae</taxon>
        <taxon>Pentapetalae</taxon>
        <taxon>rosids</taxon>
        <taxon>fabids</taxon>
        <taxon>Malpighiales</taxon>
        <taxon>Rhizophoraceae</taxon>
        <taxon>Rhizophora</taxon>
    </lineage>
</organism>
<sequence>MHQEDDHLCNCLPPDSSLSFSSHVQKLNIHVSS</sequence>
<protein>
    <submittedName>
        <fullName evidence="1">Uncharacterized protein</fullName>
    </submittedName>
</protein>
<evidence type="ECO:0000313" key="1">
    <source>
        <dbReference type="EMBL" id="MBX39371.1"/>
    </source>
</evidence>
<dbReference type="AlphaFoldDB" id="A0A2P2NA63"/>
<reference evidence="1" key="1">
    <citation type="submission" date="2018-02" db="EMBL/GenBank/DDBJ databases">
        <title>Rhizophora mucronata_Transcriptome.</title>
        <authorList>
            <person name="Meera S.P."/>
            <person name="Sreeshan A."/>
            <person name="Augustine A."/>
        </authorList>
    </citation>
    <scope>NUCLEOTIDE SEQUENCE</scope>
    <source>
        <tissue evidence="1">Leaf</tissue>
    </source>
</reference>
<proteinExistence type="predicted"/>
<accession>A0A2P2NA63</accession>
<name>A0A2P2NA63_RHIMU</name>